<keyword evidence="6" id="KW-1185">Reference proteome</keyword>
<dbReference type="Proteomes" id="UP000050326">
    <property type="component" value="Unassembled WGS sequence"/>
</dbReference>
<sequence length="524" mass="60340">MGLKKLTGKVFAISGPVLPDLFLCHFFINSIYNNARILCFVTGGEFMNCTLMLYLGIDSMKGIFYDDKGNEIEAFKMPLSLKAEGDYMEQNPEEWIDGVSEIIREMKYKNRDLSIQYMSVIYQPGTFVFVDRAGKNIMGAIMPGDKRAKYQSEICEKMFKKQGSSLYAPWNSLVYPIILWIKYNKPDAYKRIYKILTPDGYISYRLCGETAIDVYSAAFLGYSIKNNDYNNKIINSLEIEKGIFPRVCKIGECVGVIDGEAKEELGLNTDLKLLMGSGIMLPMAMLLSRKGIKGMVFDSDTFNICFVSDNSKIRKHSFITKIPFKDNSYINFIKGNYQIQFLKWIKEITKEENTEDINYALGSSGVIILPEIFGEWEHDYCDLRGGVLGIQRNTCIDDIITSFYEAAGFTLKSSIEHNFSDEMQVDYIEVIGTERDKLLCRVLSNVNSVKVFMGNSHNDIIKEAFYMVKDMPRQDYDDRFEMVPEEEMSSNYKRLYSLHHGVRNSLKDIYKLRRKLLRRTDIKQ</sequence>
<reference evidence="5 6" key="1">
    <citation type="submission" date="2015-09" db="EMBL/GenBank/DDBJ databases">
        <title>Genome sequence of Oxobacter pfennigii DSM 3222.</title>
        <authorList>
            <person name="Poehlein A."/>
            <person name="Bengelsdorf F.R."/>
            <person name="Schiel-Bengelsdorf B."/>
            <person name="Duerre P."/>
            <person name="Daniel R."/>
        </authorList>
    </citation>
    <scope>NUCLEOTIDE SEQUENCE [LARGE SCALE GENOMIC DNA]</scope>
    <source>
        <strain evidence="5 6">DSM 3222</strain>
    </source>
</reference>
<dbReference type="InterPro" id="IPR043129">
    <property type="entry name" value="ATPase_NBD"/>
</dbReference>
<dbReference type="PANTHER" id="PTHR43095:SF5">
    <property type="entry name" value="XYLULOSE KINASE"/>
    <property type="match status" value="1"/>
</dbReference>
<dbReference type="STRING" id="36849.OXPF_23440"/>
<feature type="domain" description="Carbohydrate kinase FGGY N-terminal" evidence="4">
    <location>
        <begin position="52"/>
        <end position="271"/>
    </location>
</feature>
<organism evidence="5 6">
    <name type="scientific">Oxobacter pfennigii</name>
    <dbReference type="NCBI Taxonomy" id="36849"/>
    <lineage>
        <taxon>Bacteria</taxon>
        <taxon>Bacillati</taxon>
        <taxon>Bacillota</taxon>
        <taxon>Clostridia</taxon>
        <taxon>Eubacteriales</taxon>
        <taxon>Clostridiaceae</taxon>
        <taxon>Oxobacter</taxon>
    </lineage>
</organism>
<evidence type="ECO:0000313" key="5">
    <source>
        <dbReference type="EMBL" id="KPU44176.1"/>
    </source>
</evidence>
<dbReference type="SUPFAM" id="SSF53067">
    <property type="entry name" value="Actin-like ATPase domain"/>
    <property type="match status" value="1"/>
</dbReference>
<evidence type="ECO:0000313" key="6">
    <source>
        <dbReference type="Proteomes" id="UP000050326"/>
    </source>
</evidence>
<dbReference type="EMBL" id="LKET01000032">
    <property type="protein sequence ID" value="KPU44176.1"/>
    <property type="molecule type" value="Genomic_DNA"/>
</dbReference>
<comment type="caution">
    <text evidence="5">The sequence shown here is derived from an EMBL/GenBank/DDBJ whole genome shotgun (WGS) entry which is preliminary data.</text>
</comment>
<gene>
    <name evidence="5" type="primary">xylB_1</name>
    <name evidence="5" type="ORF">OXPF_23440</name>
</gene>
<comment type="similarity">
    <text evidence="1">Belongs to the FGGY kinase family.</text>
</comment>
<accession>A0A0N8NT91</accession>
<evidence type="ECO:0000256" key="2">
    <source>
        <dbReference type="ARBA" id="ARBA00022679"/>
    </source>
</evidence>
<protein>
    <submittedName>
        <fullName evidence="5">Xylulose kinase</fullName>
        <ecNumber evidence="5">2.7.1.17</ecNumber>
    </submittedName>
</protein>
<dbReference type="InterPro" id="IPR050406">
    <property type="entry name" value="FGGY_Carb_Kinase"/>
</dbReference>
<dbReference type="GO" id="GO:0004856">
    <property type="term" value="F:D-xylulokinase activity"/>
    <property type="evidence" value="ECO:0007669"/>
    <property type="project" value="UniProtKB-EC"/>
</dbReference>
<dbReference type="AlphaFoldDB" id="A0A0N8NT91"/>
<dbReference type="Pfam" id="PF00370">
    <property type="entry name" value="FGGY_N"/>
    <property type="match status" value="1"/>
</dbReference>
<keyword evidence="3 5" id="KW-0418">Kinase</keyword>
<dbReference type="EC" id="2.7.1.17" evidence="5"/>
<evidence type="ECO:0000259" key="4">
    <source>
        <dbReference type="Pfam" id="PF00370"/>
    </source>
</evidence>
<evidence type="ECO:0000256" key="3">
    <source>
        <dbReference type="ARBA" id="ARBA00022777"/>
    </source>
</evidence>
<dbReference type="PANTHER" id="PTHR43095">
    <property type="entry name" value="SUGAR KINASE"/>
    <property type="match status" value="1"/>
</dbReference>
<dbReference type="Gene3D" id="3.30.420.40">
    <property type="match status" value="2"/>
</dbReference>
<dbReference type="InterPro" id="IPR018484">
    <property type="entry name" value="FGGY_N"/>
</dbReference>
<name>A0A0N8NT91_9CLOT</name>
<proteinExistence type="inferred from homology"/>
<evidence type="ECO:0000256" key="1">
    <source>
        <dbReference type="ARBA" id="ARBA00009156"/>
    </source>
</evidence>
<keyword evidence="2 5" id="KW-0808">Transferase</keyword>